<evidence type="ECO:0000256" key="6">
    <source>
        <dbReference type="PIRSR" id="PIRSR003085-1"/>
    </source>
</evidence>
<sequence length="312" mass="35227">MTAVSEDPLRAVPKEDQPPMASSKRKLKPHFEDVQAHYDLSDEFFRLFLDPSQTYSCAYFERDDMTLEEAQLAKVDLALGKLGLQPGMTLLDIGCGWGSTMMRAVERYDVNVIGLTLSENQKAHVENVFAASDEMGNTRSKQVLLQGWEQFDQPVDRIVSIGAFEHFGRDRWDDFFAMAYRALPDDGVMLLHTITALTLPQMTERGMPLTISVAKFVKFILTEIFPGGYLPTIELVGEHAAKPGFELTRTQSLQPHYARTLDLWAAALEAHKDEAIAVQSEEVYERYMHYLTGCAEGFRVGYIDVNQFTLAK</sequence>
<dbReference type="PIRSF" id="PIRSF003085">
    <property type="entry name" value="CMAS"/>
    <property type="match status" value="1"/>
</dbReference>
<dbReference type="AlphaFoldDB" id="A0A5S9R744"/>
<feature type="binding site" evidence="7">
    <location>
        <begin position="148"/>
        <end position="149"/>
    </location>
    <ligand>
        <name>S-adenosyl-L-methionine</name>
        <dbReference type="ChEBI" id="CHEBI:59789"/>
    </ligand>
</feature>
<dbReference type="FunFam" id="3.40.50.150:FF:000115">
    <property type="entry name" value="Cyclopropane mycolic acid synthase 1"/>
    <property type="match status" value="1"/>
</dbReference>
<name>A0A5S9R744_MYCVN</name>
<dbReference type="GO" id="GO:0032259">
    <property type="term" value="P:methylation"/>
    <property type="evidence" value="ECO:0007669"/>
    <property type="project" value="UniProtKB-KW"/>
</dbReference>
<keyword evidence="3 9" id="KW-0808">Transferase</keyword>
<protein>
    <submittedName>
        <fullName evidence="9">Cyclopropane mycolic acid synthase MmaA2</fullName>
        <ecNumber evidence="9">2.1.1.79</ecNumber>
    </submittedName>
</protein>
<keyword evidence="4" id="KW-0949">S-adenosyl-L-methionine</keyword>
<dbReference type="EC" id="2.1.1.79" evidence="9"/>
<gene>
    <name evidence="9" type="primary">mmaA2</name>
    <name evidence="9" type="ORF">AELLOGFF_05667</name>
</gene>
<feature type="binding site" evidence="7">
    <location>
        <begin position="90"/>
        <end position="98"/>
    </location>
    <ligand>
        <name>S-adenosyl-L-methionine</name>
        <dbReference type="ChEBI" id="CHEBI:59789"/>
    </ligand>
</feature>
<keyword evidence="10" id="KW-1185">Reference proteome</keyword>
<feature type="binding site" evidence="7">
    <location>
        <begin position="55"/>
        <end position="56"/>
    </location>
    <ligand>
        <name>S-adenosyl-L-methionine</name>
        <dbReference type="ChEBI" id="CHEBI:59789"/>
    </ligand>
</feature>
<dbReference type="InterPro" id="IPR050723">
    <property type="entry name" value="CFA/CMAS"/>
</dbReference>
<evidence type="ECO:0000256" key="1">
    <source>
        <dbReference type="ARBA" id="ARBA00010815"/>
    </source>
</evidence>
<evidence type="ECO:0000256" key="5">
    <source>
        <dbReference type="ARBA" id="ARBA00023098"/>
    </source>
</evidence>
<dbReference type="SUPFAM" id="SSF53335">
    <property type="entry name" value="S-adenosyl-L-methionine-dependent methyltransferases"/>
    <property type="match status" value="1"/>
</dbReference>
<evidence type="ECO:0000256" key="8">
    <source>
        <dbReference type="SAM" id="MobiDB-lite"/>
    </source>
</evidence>
<dbReference type="PANTHER" id="PTHR43667:SF1">
    <property type="entry name" value="CYCLOPROPANE-FATTY-ACYL-PHOSPHOLIPID SYNTHASE"/>
    <property type="match status" value="1"/>
</dbReference>
<feature type="active site" evidence="6">
    <location>
        <position position="294"/>
    </location>
</feature>
<organism evidence="9 10">
    <name type="scientific">Mycolicibacterium vanbaalenii</name>
    <name type="common">Mycobacterium vanbaalenii</name>
    <dbReference type="NCBI Taxonomy" id="110539"/>
    <lineage>
        <taxon>Bacteria</taxon>
        <taxon>Bacillati</taxon>
        <taxon>Actinomycetota</taxon>
        <taxon>Actinomycetes</taxon>
        <taxon>Mycobacteriales</taxon>
        <taxon>Mycobacteriaceae</taxon>
        <taxon>Mycolicibacterium</taxon>
    </lineage>
</organism>
<feature type="compositionally biased region" description="Basic and acidic residues" evidence="8">
    <location>
        <begin position="7"/>
        <end position="17"/>
    </location>
</feature>
<evidence type="ECO:0000256" key="3">
    <source>
        <dbReference type="ARBA" id="ARBA00022679"/>
    </source>
</evidence>
<dbReference type="Gene3D" id="3.40.50.150">
    <property type="entry name" value="Vaccinia Virus protein VP39"/>
    <property type="match status" value="1"/>
</dbReference>
<feature type="region of interest" description="Disordered" evidence="8">
    <location>
        <begin position="1"/>
        <end position="26"/>
    </location>
</feature>
<dbReference type="CDD" id="cd02440">
    <property type="entry name" value="AdoMet_MTases"/>
    <property type="match status" value="1"/>
</dbReference>
<dbReference type="InterPro" id="IPR029063">
    <property type="entry name" value="SAM-dependent_MTases_sf"/>
</dbReference>
<keyword evidence="5" id="KW-0443">Lipid metabolism</keyword>
<proteinExistence type="inferred from homology"/>
<dbReference type="EMBL" id="CACSIP010000038">
    <property type="protein sequence ID" value="CAA0130105.1"/>
    <property type="molecule type" value="Genomic_DNA"/>
</dbReference>
<evidence type="ECO:0000313" key="10">
    <source>
        <dbReference type="Proteomes" id="UP000430146"/>
    </source>
</evidence>
<dbReference type="Pfam" id="PF02353">
    <property type="entry name" value="CMAS"/>
    <property type="match status" value="1"/>
</dbReference>
<dbReference type="NCBIfam" id="NF040660">
    <property type="entry name" value="mycolic_MTase"/>
    <property type="match status" value="1"/>
</dbReference>
<evidence type="ECO:0000256" key="7">
    <source>
        <dbReference type="PIRSR" id="PIRSR003085-2"/>
    </source>
</evidence>
<accession>A0A5S9R744</accession>
<evidence type="ECO:0000256" key="4">
    <source>
        <dbReference type="ARBA" id="ARBA00022691"/>
    </source>
</evidence>
<dbReference type="InterPro" id="IPR047672">
    <property type="entry name" value="CMAS_actinobact"/>
</dbReference>
<dbReference type="Proteomes" id="UP000430146">
    <property type="component" value="Unassembled WGS sequence"/>
</dbReference>
<evidence type="ECO:0000313" key="9">
    <source>
        <dbReference type="EMBL" id="CAA0130105.1"/>
    </source>
</evidence>
<comment type="similarity">
    <text evidence="1">Belongs to the CFA/CMAS family.</text>
</comment>
<dbReference type="GO" id="GO:0008610">
    <property type="term" value="P:lipid biosynthetic process"/>
    <property type="evidence" value="ECO:0007669"/>
    <property type="project" value="InterPro"/>
</dbReference>
<evidence type="ECO:0000256" key="2">
    <source>
        <dbReference type="ARBA" id="ARBA00022603"/>
    </source>
</evidence>
<dbReference type="GO" id="GO:0008825">
    <property type="term" value="F:cyclopropane-fatty-acyl-phospholipid synthase activity"/>
    <property type="evidence" value="ECO:0007669"/>
    <property type="project" value="UniProtKB-EC"/>
</dbReference>
<dbReference type="InterPro" id="IPR003333">
    <property type="entry name" value="CMAS"/>
</dbReference>
<reference evidence="9 10" key="1">
    <citation type="submission" date="2019-11" db="EMBL/GenBank/DDBJ databases">
        <authorList>
            <person name="Holert J."/>
        </authorList>
    </citation>
    <scope>NUCLEOTIDE SEQUENCE [LARGE SCALE GENOMIC DNA]</scope>
    <source>
        <strain evidence="9">BC8_1</strain>
    </source>
</reference>
<keyword evidence="2 9" id="KW-0489">Methyltransferase</keyword>
<dbReference type="PANTHER" id="PTHR43667">
    <property type="entry name" value="CYCLOPROPANE-FATTY-ACYL-PHOSPHOLIPID SYNTHASE"/>
    <property type="match status" value="1"/>
</dbReference>
<feature type="binding site" evidence="7">
    <location>
        <begin position="116"/>
        <end position="121"/>
    </location>
    <ligand>
        <name>S-adenosyl-L-methionine</name>
        <dbReference type="ChEBI" id="CHEBI:59789"/>
    </ligand>
</feature>